<sequence>MSIIRFYLVLLAVTGGALAEIWEFGVDAPGSMIVDHKQGDFSLFEKTKEVRLKVPRCFVMEYVRVEVHNPVSIPTVRYTKIPHAITISYKSLQYSASTYSVIAKAARKPGCFNQLDFELGYKGKYTI</sequence>
<feature type="signal peptide" evidence="1">
    <location>
        <begin position="1"/>
        <end position="19"/>
    </location>
</feature>
<evidence type="ECO:0000256" key="1">
    <source>
        <dbReference type="SAM" id="SignalP"/>
    </source>
</evidence>
<name>A0A2A4K0L8_HELVI</name>
<reference evidence="2" key="1">
    <citation type="submission" date="2017-09" db="EMBL/GenBank/DDBJ databases">
        <title>Contemporary evolution of a Lepidopteran species, Heliothis virescens, in response to modern agricultural practices.</title>
        <authorList>
            <person name="Fritz M.L."/>
            <person name="Deyonke A.M."/>
            <person name="Papanicolaou A."/>
            <person name="Micinski S."/>
            <person name="Westbrook J."/>
            <person name="Gould F."/>
        </authorList>
    </citation>
    <scope>NUCLEOTIDE SEQUENCE [LARGE SCALE GENOMIC DNA]</scope>
    <source>
        <strain evidence="2">HvINT-</strain>
        <tissue evidence="2">Whole body</tissue>
    </source>
</reference>
<evidence type="ECO:0000313" key="2">
    <source>
        <dbReference type="EMBL" id="PCG77811.1"/>
    </source>
</evidence>
<protein>
    <submittedName>
        <fullName evidence="2">Uncharacterized protein</fullName>
    </submittedName>
</protein>
<feature type="chain" id="PRO_5012291481" evidence="1">
    <location>
        <begin position="20"/>
        <end position="127"/>
    </location>
</feature>
<dbReference type="AlphaFoldDB" id="A0A2A4K0L8"/>
<comment type="caution">
    <text evidence="2">The sequence shown here is derived from an EMBL/GenBank/DDBJ whole genome shotgun (WGS) entry which is preliminary data.</text>
</comment>
<organism evidence="2">
    <name type="scientific">Heliothis virescens</name>
    <name type="common">Tobacco budworm moth</name>
    <dbReference type="NCBI Taxonomy" id="7102"/>
    <lineage>
        <taxon>Eukaryota</taxon>
        <taxon>Metazoa</taxon>
        <taxon>Ecdysozoa</taxon>
        <taxon>Arthropoda</taxon>
        <taxon>Hexapoda</taxon>
        <taxon>Insecta</taxon>
        <taxon>Pterygota</taxon>
        <taxon>Neoptera</taxon>
        <taxon>Endopterygota</taxon>
        <taxon>Lepidoptera</taxon>
        <taxon>Glossata</taxon>
        <taxon>Ditrysia</taxon>
        <taxon>Noctuoidea</taxon>
        <taxon>Noctuidae</taxon>
        <taxon>Heliothinae</taxon>
        <taxon>Heliothis</taxon>
    </lineage>
</organism>
<proteinExistence type="predicted"/>
<gene>
    <name evidence="2" type="ORF">B5V51_6246</name>
</gene>
<accession>A0A2A4K0L8</accession>
<keyword evidence="1" id="KW-0732">Signal</keyword>
<dbReference type="EMBL" id="NWSH01000278">
    <property type="protein sequence ID" value="PCG77811.1"/>
    <property type="molecule type" value="Genomic_DNA"/>
</dbReference>